<feature type="domain" description="Integrase catalytic" evidence="1">
    <location>
        <begin position="82"/>
        <end position="218"/>
    </location>
</feature>
<dbReference type="InterPro" id="IPR039537">
    <property type="entry name" value="Retrotran_Ty1/copia-like"/>
</dbReference>
<name>A0A371GXU0_MUCPR</name>
<dbReference type="InterPro" id="IPR012337">
    <property type="entry name" value="RNaseH-like_sf"/>
</dbReference>
<dbReference type="GO" id="GO:0003676">
    <property type="term" value="F:nucleic acid binding"/>
    <property type="evidence" value="ECO:0007669"/>
    <property type="project" value="InterPro"/>
</dbReference>
<accession>A0A371GXU0</accession>
<dbReference type="GO" id="GO:0015074">
    <property type="term" value="P:DNA integration"/>
    <property type="evidence" value="ECO:0007669"/>
    <property type="project" value="InterPro"/>
</dbReference>
<reference evidence="2" key="1">
    <citation type="submission" date="2018-05" db="EMBL/GenBank/DDBJ databases">
        <title>Draft genome of Mucuna pruriens seed.</title>
        <authorList>
            <person name="Nnadi N.E."/>
            <person name="Vos R."/>
            <person name="Hasami M.H."/>
            <person name="Devisetty U.K."/>
            <person name="Aguiy J.C."/>
        </authorList>
    </citation>
    <scope>NUCLEOTIDE SEQUENCE [LARGE SCALE GENOMIC DNA]</scope>
    <source>
        <strain evidence="2">JCA_2017</strain>
    </source>
</reference>
<dbReference type="SUPFAM" id="SSF53098">
    <property type="entry name" value="Ribonuclease H-like"/>
    <property type="match status" value="1"/>
</dbReference>
<evidence type="ECO:0000259" key="1">
    <source>
        <dbReference type="PROSITE" id="PS50994"/>
    </source>
</evidence>
<dbReference type="InterPro" id="IPR001584">
    <property type="entry name" value="Integrase_cat-core"/>
</dbReference>
<dbReference type="OrthoDB" id="6776856at2759"/>
<protein>
    <recommendedName>
        <fullName evidence="1">Integrase catalytic domain-containing protein</fullName>
    </recommendedName>
</protein>
<dbReference type="PANTHER" id="PTHR42648">
    <property type="entry name" value="TRANSPOSASE, PUTATIVE-RELATED"/>
    <property type="match status" value="1"/>
</dbReference>
<dbReference type="Gene3D" id="3.30.420.10">
    <property type="entry name" value="Ribonuclease H-like superfamily/Ribonuclease H"/>
    <property type="match status" value="1"/>
</dbReference>
<dbReference type="Pfam" id="PF13976">
    <property type="entry name" value="gag_pre-integrs"/>
    <property type="match status" value="1"/>
</dbReference>
<dbReference type="InterPro" id="IPR036397">
    <property type="entry name" value="RNaseH_sf"/>
</dbReference>
<dbReference type="Proteomes" id="UP000257109">
    <property type="component" value="Unassembled WGS sequence"/>
</dbReference>
<proteinExistence type="predicted"/>
<evidence type="ECO:0000313" key="2">
    <source>
        <dbReference type="EMBL" id="RDX95309.1"/>
    </source>
</evidence>
<comment type="caution">
    <text evidence="2">The sequence shown here is derived from an EMBL/GenBank/DDBJ whole genome shotgun (WGS) entry which is preliminary data.</text>
</comment>
<gene>
    <name evidence="2" type="ORF">CR513_22188</name>
</gene>
<dbReference type="PANTHER" id="PTHR42648:SF18">
    <property type="entry name" value="RETROTRANSPOSON, UNCLASSIFIED-LIKE PROTEIN"/>
    <property type="match status" value="1"/>
</dbReference>
<feature type="non-terminal residue" evidence="2">
    <location>
        <position position="1"/>
    </location>
</feature>
<dbReference type="STRING" id="157652.A0A371GXU0"/>
<dbReference type="EMBL" id="QJKJ01004161">
    <property type="protein sequence ID" value="RDX95309.1"/>
    <property type="molecule type" value="Genomic_DNA"/>
</dbReference>
<sequence>MAKFANNSTVTAEGMGKFLIHRRDGQQLKNKTFKIGIQSGGSHCLAAVIEDQNWLWHLRFEHLNFKSLSLLKKKGMVHGLSSIEPPKELCEGCLISKQTKSSFKSNIPTTKALLEVVYSDVCRLMESVSLGGEAFEVFKRFKAMVEKQCGCSIKVLRTNGDGEYTLHDFHSYCDNEGIIHEVTAHYTSQHNGKAKRRNRTLMNMARYMLEDKKMPKQF</sequence>
<dbReference type="AlphaFoldDB" id="A0A371GXU0"/>
<organism evidence="2 3">
    <name type="scientific">Mucuna pruriens</name>
    <name type="common">Velvet bean</name>
    <name type="synonym">Dolichos pruriens</name>
    <dbReference type="NCBI Taxonomy" id="157652"/>
    <lineage>
        <taxon>Eukaryota</taxon>
        <taxon>Viridiplantae</taxon>
        <taxon>Streptophyta</taxon>
        <taxon>Embryophyta</taxon>
        <taxon>Tracheophyta</taxon>
        <taxon>Spermatophyta</taxon>
        <taxon>Magnoliopsida</taxon>
        <taxon>eudicotyledons</taxon>
        <taxon>Gunneridae</taxon>
        <taxon>Pentapetalae</taxon>
        <taxon>rosids</taxon>
        <taxon>fabids</taxon>
        <taxon>Fabales</taxon>
        <taxon>Fabaceae</taxon>
        <taxon>Papilionoideae</taxon>
        <taxon>50 kb inversion clade</taxon>
        <taxon>NPAAA clade</taxon>
        <taxon>indigoferoid/millettioid clade</taxon>
        <taxon>Phaseoleae</taxon>
        <taxon>Mucuna</taxon>
    </lineage>
</organism>
<dbReference type="InterPro" id="IPR025724">
    <property type="entry name" value="GAG-pre-integrase_dom"/>
</dbReference>
<dbReference type="PROSITE" id="PS50994">
    <property type="entry name" value="INTEGRASE"/>
    <property type="match status" value="1"/>
</dbReference>
<evidence type="ECO:0000313" key="3">
    <source>
        <dbReference type="Proteomes" id="UP000257109"/>
    </source>
</evidence>
<keyword evidence="3" id="KW-1185">Reference proteome</keyword>